<evidence type="ECO:0000313" key="2">
    <source>
        <dbReference type="Proteomes" id="UP001497535"/>
    </source>
</evidence>
<evidence type="ECO:0000313" key="1">
    <source>
        <dbReference type="EMBL" id="CAK5027328.1"/>
    </source>
</evidence>
<organism evidence="1 2">
    <name type="scientific">Meloidogyne enterolobii</name>
    <name type="common">Root-knot nematode worm</name>
    <name type="synonym">Meloidogyne mayaguensis</name>
    <dbReference type="NCBI Taxonomy" id="390850"/>
    <lineage>
        <taxon>Eukaryota</taxon>
        <taxon>Metazoa</taxon>
        <taxon>Ecdysozoa</taxon>
        <taxon>Nematoda</taxon>
        <taxon>Chromadorea</taxon>
        <taxon>Rhabditida</taxon>
        <taxon>Tylenchina</taxon>
        <taxon>Tylenchomorpha</taxon>
        <taxon>Tylenchoidea</taxon>
        <taxon>Meloidogynidae</taxon>
        <taxon>Meloidogyninae</taxon>
        <taxon>Meloidogyne</taxon>
    </lineage>
</organism>
<sequence length="944" mass="108772">MFRLLTSALLETKYFGLQILEQLIKTRWKALPREQCEGIKGYIVNMILEISSDAEKSERMKLLLQKLNLVLVQIVKQEWPRLWPSFISDIVGSSRNGQSLCMNNMTILRLLSEEVFDFGTGLTTARAVQLKQQFCGQFEEVFMLCYEILENSDNAQLVYATLSTLHGFLDWIPVGYFLPFPAFRSISVQCLVEISSISTEDSPQYGSRLVHLLKSVMNIISQQLPLTVDFADSYAKGRSEDQKFISDFAQLIGTFLKEHSNLVEVLELNPTQEQLEVKQAHALALKYLLKIGQVEDVEVFKICLDYWNWLTMELFRESPFEQSEHPLMDTLRRYNRNESPRRKIYAEVLSDLRVLMISRMAKPEEVIIVLNENNEAVRELVKDTDSMMLYKTMRETLVLLTHLDYRDTELKMTEKLQNQVNGTEWSWKNLNTLCWAIGSISSSMHEDDEKRFLVTVIRGYLLYVVGQYPRFLRCHWKFLKTVINKLFEFMHESHEGVQDMACDTFIKIVIKCKLHFVVIQTGETQPFIEEILQNLNNIICDLSQPQVHVFFEAVGHIIFAASTHQAQERLIEKLMVLPNSIWTEAIEAASKDVSIFTDPEVLKNLTHILKTNVAACKSIGAPFFSQLKRILNDMLSIYQVISGNLNKAVNEQGEHVLKWPLIKHMRVVKKEILTLLSTWISRAFEGRIMALLPIPLVIENIIKPLFSTVLRDYEMNVPQAREPKVLSLLSITIVSLKEEASSQVPEILDAVFTCTLDMINKDMEAFPEHRTNFFQLLKALNTHCFNVLISLPDKVLGLIIQAIVWAIKHTMRNVAENGIEILRDLLGKVASMTDRAQARIFYQKHFMTIMEHVLGVLTDNNQVQFVGKPQIALTVKGFISYNRILNKMREHIRDFLVQIREEAGDDTADLFLEEKEAEIQRIQAEKQAIPGVRNPNELVEEDMA</sequence>
<keyword evidence="2" id="KW-1185">Reference proteome</keyword>
<protein>
    <submittedName>
        <fullName evidence="1">Uncharacterized protein</fullName>
    </submittedName>
</protein>
<comment type="caution">
    <text evidence="1">The sequence shown here is derived from an EMBL/GenBank/DDBJ whole genome shotgun (WGS) entry which is preliminary data.</text>
</comment>
<name>A0ACB0Y240_MELEN</name>
<accession>A0ACB0Y240</accession>
<dbReference type="EMBL" id="CAVMJV010000004">
    <property type="protein sequence ID" value="CAK5027328.1"/>
    <property type="molecule type" value="Genomic_DNA"/>
</dbReference>
<gene>
    <name evidence="1" type="ORF">MENTE1834_LOCUS6364</name>
</gene>
<proteinExistence type="predicted"/>
<dbReference type="Proteomes" id="UP001497535">
    <property type="component" value="Unassembled WGS sequence"/>
</dbReference>
<reference evidence="1" key="1">
    <citation type="submission" date="2023-11" db="EMBL/GenBank/DDBJ databases">
        <authorList>
            <person name="Poullet M."/>
        </authorList>
    </citation>
    <scope>NUCLEOTIDE SEQUENCE</scope>
    <source>
        <strain evidence="1">E1834</strain>
    </source>
</reference>